<keyword evidence="2" id="KW-1185">Reference proteome</keyword>
<dbReference type="PROSITE" id="PS51257">
    <property type="entry name" value="PROKAR_LIPOPROTEIN"/>
    <property type="match status" value="1"/>
</dbReference>
<evidence type="ECO:0000313" key="2">
    <source>
        <dbReference type="Proteomes" id="UP000055590"/>
    </source>
</evidence>
<dbReference type="STRING" id="1391653.AKJ08_0165"/>
<proteinExistence type="predicted"/>
<dbReference type="AlphaFoldDB" id="A0A0K1P8C6"/>
<dbReference type="Gene3D" id="2.60.40.10">
    <property type="entry name" value="Immunoglobulins"/>
    <property type="match status" value="2"/>
</dbReference>
<organism evidence="1 2">
    <name type="scientific">Vulgatibacter incomptus</name>
    <dbReference type="NCBI Taxonomy" id="1391653"/>
    <lineage>
        <taxon>Bacteria</taxon>
        <taxon>Pseudomonadati</taxon>
        <taxon>Myxococcota</taxon>
        <taxon>Myxococcia</taxon>
        <taxon>Myxococcales</taxon>
        <taxon>Cystobacterineae</taxon>
        <taxon>Vulgatibacteraceae</taxon>
        <taxon>Vulgatibacter</taxon>
    </lineage>
</organism>
<dbReference type="OrthoDB" id="5524160at2"/>
<dbReference type="SUPFAM" id="SSF49299">
    <property type="entry name" value="PKD domain"/>
    <property type="match status" value="1"/>
</dbReference>
<dbReference type="InterPro" id="IPR035986">
    <property type="entry name" value="PKD_dom_sf"/>
</dbReference>
<dbReference type="RefSeq" id="WP_050724322.1">
    <property type="nucleotide sequence ID" value="NZ_CP012332.1"/>
</dbReference>
<sequence>MRLEATWVILAVGLAAGCSRSELRTCSEADDCGVDAVCTEGFCLTDPAPRIVLAPERTRARLGEWVRIDGRASSIRGGEVELEFSADPADAVEITSSPEEKNVASMRFVRPHVDVEVTARALSKGGRAFEEKVSIASVNSPPRVSLRATPNPGRPGARIELVADATDPDGDALTYQWELVSGPGSLEASGDRAYLDTAIDRAEERYKVKVVVSDGLPDGSTTATVTVDSKTQAPEIVFGETPEVDHLCSGTPLTCAATAQLAPTVEDVGPLTYSWRLLGDGPVKATFDPEDGAAPAVTLSCSPACPIAGSHRVELAVSDMWGERATAEIEIRVLNRPPVLVAHGGAELPHLYLREGPEGASIFRVVRAPGSFVVYSDPDGDPPDPSSFVWSSTGPVVFGSASSRDPTVTAEGTAAQLRDLELTVVAADINGAIAADTRRVPIANQPPTVKFLDDSSAGHEHRDGIYRKRLDPAKLTASDPEGAPVTIVVELDPSDAAGLSRAASVILEDGAWTLKGPSSVVGYRYSLVARATDAWGATSEAKAKFNVTSRPPVLEVTNWPVKSFANWAESRMCCAVQELGGCRFSKSFSVGMFYNTIDGSHAAYTFRTSFVIRDPDGDPVELRLSQLEIGKNLLKASTSTGWRTVPLSGCPIGDCPPDPSVPRLVIPCGVGTEVSCRPQIALHAHLPEATSLDLRGPCVFPEASGVDGFARMEVRAADIFGTLSPVIEMKFETYSL</sequence>
<dbReference type="KEGG" id="vin:AKJ08_0165"/>
<evidence type="ECO:0000313" key="1">
    <source>
        <dbReference type="EMBL" id="AKU89778.1"/>
    </source>
</evidence>
<dbReference type="Proteomes" id="UP000055590">
    <property type="component" value="Chromosome"/>
</dbReference>
<dbReference type="InterPro" id="IPR013783">
    <property type="entry name" value="Ig-like_fold"/>
</dbReference>
<gene>
    <name evidence="1" type="ORF">AKJ08_0165</name>
</gene>
<dbReference type="EMBL" id="CP012332">
    <property type="protein sequence ID" value="AKU89778.1"/>
    <property type="molecule type" value="Genomic_DNA"/>
</dbReference>
<reference evidence="1 2" key="1">
    <citation type="submission" date="2015-08" db="EMBL/GenBank/DDBJ databases">
        <authorList>
            <person name="Babu N.S."/>
            <person name="Beckwith C.J."/>
            <person name="Beseler K.G."/>
            <person name="Brison A."/>
            <person name="Carone J.V."/>
            <person name="Caskin T.P."/>
            <person name="Diamond M."/>
            <person name="Durham M.E."/>
            <person name="Foxe J.M."/>
            <person name="Go M."/>
            <person name="Henderson B.A."/>
            <person name="Jones I.B."/>
            <person name="McGettigan J.A."/>
            <person name="Micheletti S.J."/>
            <person name="Nasrallah M.E."/>
            <person name="Ortiz D."/>
            <person name="Piller C.R."/>
            <person name="Privatt S.R."/>
            <person name="Schneider S.L."/>
            <person name="Sharp S."/>
            <person name="Smith T.C."/>
            <person name="Stanton J.D."/>
            <person name="Ullery H.E."/>
            <person name="Wilson R.J."/>
            <person name="Serrano M.G."/>
            <person name="Buck G."/>
            <person name="Lee V."/>
            <person name="Wang Y."/>
            <person name="Carvalho R."/>
            <person name="Voegtly L."/>
            <person name="Shi R."/>
            <person name="Duckworth R."/>
            <person name="Johnson A."/>
            <person name="Loviza R."/>
            <person name="Walstead R."/>
            <person name="Shah Z."/>
            <person name="Kiflezghi M."/>
            <person name="Wade K."/>
            <person name="Ball S.L."/>
            <person name="Bradley K.W."/>
            <person name="Asai D.J."/>
            <person name="Bowman C.A."/>
            <person name="Russell D.A."/>
            <person name="Pope W.H."/>
            <person name="Jacobs-Sera D."/>
            <person name="Hendrix R.W."/>
            <person name="Hatfull G.F."/>
        </authorList>
    </citation>
    <scope>NUCLEOTIDE SEQUENCE [LARGE SCALE GENOMIC DNA]</scope>
    <source>
        <strain evidence="1 2">DSM 27710</strain>
    </source>
</reference>
<accession>A0A0K1P8C6</accession>
<name>A0A0K1P8C6_9BACT</name>
<protein>
    <submittedName>
        <fullName evidence="1">EF hand domain/PKD domain protein</fullName>
    </submittedName>
</protein>